<reference evidence="3" key="1">
    <citation type="submission" date="2016-10" db="EMBL/GenBank/DDBJ databases">
        <authorList>
            <person name="Varghese N."/>
            <person name="Submissions S."/>
        </authorList>
    </citation>
    <scope>NUCLEOTIDE SEQUENCE [LARGE SCALE GENOMIC DNA]</scope>
    <source>
        <strain evidence="3">ATCC 43811</strain>
    </source>
</reference>
<gene>
    <name evidence="2" type="ORF">SAMN02745150_00971</name>
</gene>
<evidence type="ECO:0000256" key="1">
    <source>
        <dbReference type="SAM" id="Coils"/>
    </source>
</evidence>
<protein>
    <submittedName>
        <fullName evidence="2">Predicted nucleic acid-binding protein, contains Zn-ribbon domain</fullName>
    </submittedName>
</protein>
<keyword evidence="3" id="KW-1185">Reference proteome</keyword>
<proteinExistence type="predicted"/>
<dbReference type="AlphaFoldDB" id="A0A1I1ECR6"/>
<dbReference type="EMBL" id="FOKY01000008">
    <property type="protein sequence ID" value="SFB82770.1"/>
    <property type="molecule type" value="Genomic_DNA"/>
</dbReference>
<dbReference type="Gene3D" id="1.10.287.1490">
    <property type="match status" value="1"/>
</dbReference>
<organism evidence="2 3">
    <name type="scientific">Brevinema andersonii</name>
    <dbReference type="NCBI Taxonomy" id="34097"/>
    <lineage>
        <taxon>Bacteria</taxon>
        <taxon>Pseudomonadati</taxon>
        <taxon>Spirochaetota</taxon>
        <taxon>Spirochaetia</taxon>
        <taxon>Brevinematales</taxon>
        <taxon>Brevinemataceae</taxon>
        <taxon>Brevinema</taxon>
    </lineage>
</organism>
<dbReference type="STRING" id="34097.SAMN02745150_00971"/>
<sequence length="244" mass="28892">MEHLDRTKAMIAWQDLYRTQRNILATYEEEEKKLDKLYIELNHNKKVKDDFLNQKDALEAKILAENTKLEYIINQIASMESERDNLKMARQIKSWEKDMEKHIQDREVVEAQYFYDKSKLGDINQYLEELNEKITNTQSEILHIEEILNSVKAQTAGERQQIETQIKEIASKFDTHFVEYFERLLLKNKGAVMSLIEKDACSECNIQLPSSFCGGREMQDKEDASLLQCPNCFCYLYDLEIYEY</sequence>
<accession>A0A1I1ECR6</accession>
<dbReference type="Proteomes" id="UP000240042">
    <property type="component" value="Unassembled WGS sequence"/>
</dbReference>
<keyword evidence="1" id="KW-0175">Coiled coil</keyword>
<name>A0A1I1ECR6_BREAD</name>
<dbReference type="RefSeq" id="WP_092319195.1">
    <property type="nucleotide sequence ID" value="NZ_FOKY01000008.1"/>
</dbReference>
<evidence type="ECO:0000313" key="2">
    <source>
        <dbReference type="EMBL" id="SFB82770.1"/>
    </source>
</evidence>
<dbReference type="OrthoDB" id="9795058at2"/>
<evidence type="ECO:0000313" key="3">
    <source>
        <dbReference type="Proteomes" id="UP000240042"/>
    </source>
</evidence>
<feature type="coiled-coil region" evidence="1">
    <location>
        <begin position="92"/>
        <end position="147"/>
    </location>
</feature>